<accession>A0ACB7S0I4</accession>
<protein>
    <submittedName>
        <fullName evidence="1">Uncharacterized protein</fullName>
    </submittedName>
</protein>
<organism evidence="1 2">
    <name type="scientific">Hyalomma asiaticum</name>
    <name type="common">Tick</name>
    <dbReference type="NCBI Taxonomy" id="266040"/>
    <lineage>
        <taxon>Eukaryota</taxon>
        <taxon>Metazoa</taxon>
        <taxon>Ecdysozoa</taxon>
        <taxon>Arthropoda</taxon>
        <taxon>Chelicerata</taxon>
        <taxon>Arachnida</taxon>
        <taxon>Acari</taxon>
        <taxon>Parasitiformes</taxon>
        <taxon>Ixodida</taxon>
        <taxon>Ixodoidea</taxon>
        <taxon>Ixodidae</taxon>
        <taxon>Hyalomminae</taxon>
        <taxon>Hyalomma</taxon>
    </lineage>
</organism>
<comment type="caution">
    <text evidence="1">The sequence shown here is derived from an EMBL/GenBank/DDBJ whole genome shotgun (WGS) entry which is preliminary data.</text>
</comment>
<keyword evidence="2" id="KW-1185">Reference proteome</keyword>
<evidence type="ECO:0000313" key="1">
    <source>
        <dbReference type="EMBL" id="KAH6928393.1"/>
    </source>
</evidence>
<dbReference type="Proteomes" id="UP000821845">
    <property type="component" value="Chromosome 6"/>
</dbReference>
<dbReference type="EMBL" id="CM023486">
    <property type="protein sequence ID" value="KAH6928393.1"/>
    <property type="molecule type" value="Genomic_DNA"/>
</dbReference>
<proteinExistence type="predicted"/>
<reference evidence="1" key="1">
    <citation type="submission" date="2020-05" db="EMBL/GenBank/DDBJ databases">
        <title>Large-scale comparative analyses of tick genomes elucidate their genetic diversity and vector capacities.</title>
        <authorList>
            <person name="Jia N."/>
            <person name="Wang J."/>
            <person name="Shi W."/>
            <person name="Du L."/>
            <person name="Sun Y."/>
            <person name="Zhan W."/>
            <person name="Jiang J."/>
            <person name="Wang Q."/>
            <person name="Zhang B."/>
            <person name="Ji P."/>
            <person name="Sakyi L.B."/>
            <person name="Cui X."/>
            <person name="Yuan T."/>
            <person name="Jiang B."/>
            <person name="Yang W."/>
            <person name="Lam T.T.-Y."/>
            <person name="Chang Q."/>
            <person name="Ding S."/>
            <person name="Wang X."/>
            <person name="Zhu J."/>
            <person name="Ruan X."/>
            <person name="Zhao L."/>
            <person name="Wei J."/>
            <person name="Que T."/>
            <person name="Du C."/>
            <person name="Cheng J."/>
            <person name="Dai P."/>
            <person name="Han X."/>
            <person name="Huang E."/>
            <person name="Gao Y."/>
            <person name="Liu J."/>
            <person name="Shao H."/>
            <person name="Ye R."/>
            <person name="Li L."/>
            <person name="Wei W."/>
            <person name="Wang X."/>
            <person name="Wang C."/>
            <person name="Yang T."/>
            <person name="Huo Q."/>
            <person name="Li W."/>
            <person name="Guo W."/>
            <person name="Chen H."/>
            <person name="Zhou L."/>
            <person name="Ni X."/>
            <person name="Tian J."/>
            <person name="Zhou Y."/>
            <person name="Sheng Y."/>
            <person name="Liu T."/>
            <person name="Pan Y."/>
            <person name="Xia L."/>
            <person name="Li J."/>
            <person name="Zhao F."/>
            <person name="Cao W."/>
        </authorList>
    </citation>
    <scope>NUCLEOTIDE SEQUENCE</scope>
    <source>
        <strain evidence="1">Hyas-2018</strain>
    </source>
</reference>
<name>A0ACB7S0I4_HYAAI</name>
<gene>
    <name evidence="1" type="ORF">HPB50_015486</name>
</gene>
<evidence type="ECO:0000313" key="2">
    <source>
        <dbReference type="Proteomes" id="UP000821845"/>
    </source>
</evidence>
<sequence>MRRGLLLHSLPLRTTFGAREVRVVVESICSVIVHGCGTDTRERNAPQFTNTRHFAPLTTGKSSSPQRPICSPPYPPLRELWEILLSIPPWNKLRLVTKARRRGKHMDSCEEGPKTSSACAAKLTNKVFHSFEEGPVRSKSARATPYTCDQCGRSDDDEIAQ</sequence>